<dbReference type="FunCoup" id="A0A0D1YU60">
    <property type="interactions" value="130"/>
</dbReference>
<dbReference type="GO" id="GO:0043539">
    <property type="term" value="F:protein serine/threonine kinase activator activity"/>
    <property type="evidence" value="ECO:0007669"/>
    <property type="project" value="TreeGrafter"/>
</dbReference>
<dbReference type="FunFam" id="6.10.250.3410:FF:000001">
    <property type="entry name" value="Protein DBF4 homolog A"/>
    <property type="match status" value="1"/>
</dbReference>
<reference evidence="7 8" key="1">
    <citation type="submission" date="2015-01" db="EMBL/GenBank/DDBJ databases">
        <title>The Genome Sequence of Ochroconis gallopava CBS43764.</title>
        <authorList>
            <consortium name="The Broad Institute Genomics Platform"/>
            <person name="Cuomo C."/>
            <person name="de Hoog S."/>
            <person name="Gorbushina A."/>
            <person name="Stielow B."/>
            <person name="Teixiera M."/>
            <person name="Abouelleil A."/>
            <person name="Chapman S.B."/>
            <person name="Priest M."/>
            <person name="Young S.K."/>
            <person name="Wortman J."/>
            <person name="Nusbaum C."/>
            <person name="Birren B."/>
        </authorList>
    </citation>
    <scope>NUCLEOTIDE SEQUENCE [LARGE SCALE GENOMIC DNA]</scope>
    <source>
        <strain evidence="7 8">CBS 43764</strain>
    </source>
</reference>
<feature type="compositionally biased region" description="Polar residues" evidence="5">
    <location>
        <begin position="82"/>
        <end position="102"/>
    </location>
</feature>
<evidence type="ECO:0000256" key="5">
    <source>
        <dbReference type="SAM" id="MobiDB-lite"/>
    </source>
</evidence>
<keyword evidence="3" id="KW-0862">Zinc</keyword>
<feature type="domain" description="DBF4-type" evidence="6">
    <location>
        <begin position="550"/>
        <end position="599"/>
    </location>
</feature>
<dbReference type="VEuPathDB" id="FungiDB:PV09_04525"/>
<feature type="compositionally biased region" description="Basic and acidic residues" evidence="5">
    <location>
        <begin position="389"/>
        <end position="403"/>
    </location>
</feature>
<dbReference type="InParanoid" id="A0A0D1YU60"/>
<protein>
    <recommendedName>
        <fullName evidence="6">DBF4-type domain-containing protein</fullName>
    </recommendedName>
</protein>
<dbReference type="GO" id="GO:0003676">
    <property type="term" value="F:nucleic acid binding"/>
    <property type="evidence" value="ECO:0007669"/>
    <property type="project" value="InterPro"/>
</dbReference>
<keyword evidence="2 4" id="KW-0863">Zinc-finger</keyword>
<evidence type="ECO:0000313" key="8">
    <source>
        <dbReference type="Proteomes" id="UP000053259"/>
    </source>
</evidence>
<sequence>MAALLPPPLHSSPHTNMASRRVPLGNLPNAANSPFREPAAPGSKRPRPDAAVYEKQLQPPTKKQIVEAENADSRRALVGRKVQSTTGTASAVTTRKTSSKATGKTLQQATQENLNEIRQWQRHYKKLFPQMVFYYDNVPDETRHKIGKQLQLLGSREEIFFSKTVTHVVTTRSVPNEATASSSAGRSPPKAGRDGTVNPVYLKKAGTTALHPNDILLRAKEMGIKVWGLEKLQRMLNTMFNAETGEAPVAPYRSSAVTQSKANQQAQLSQMLQKEKEYGQASMDWAADMTAFRGYYIYVHDMDEMTKPIMVRDYSKPATKEQGKWPQLRVNAPGRCPFLDDPSARYERPAPAPDQDKAPRTRAATAREKTPALEERTALAENNNLAQRRQRETSVQADEKRPPMDPPKTIPVKRGSTDNLPLFGSAQASLRQHPRFAGGEPVASGVQQSNATSAIRSQMISSTAAAPGGKAGSTKELNRLQRQVLERNNSVNPYLNNDLRAAINNGGRGQKRKAQDPLANIKEEDDTSEAPRKDSAQHAAPARKKKIVEKEMKPGYCENCRVKFRDFDEHVVSRQHRKFAMDDSNWKELDDLLSLLVRPLKDDERDELSLSFYYNAF</sequence>
<dbReference type="Pfam" id="PF22437">
    <property type="entry name" value="DBF4_BRCT"/>
    <property type="match status" value="1"/>
</dbReference>
<evidence type="ECO:0000256" key="3">
    <source>
        <dbReference type="ARBA" id="ARBA00022833"/>
    </source>
</evidence>
<evidence type="ECO:0000256" key="4">
    <source>
        <dbReference type="PROSITE-ProRule" id="PRU00600"/>
    </source>
</evidence>
<dbReference type="PROSITE" id="PS51265">
    <property type="entry name" value="ZF_DBF4"/>
    <property type="match status" value="1"/>
</dbReference>
<dbReference type="Gene3D" id="6.10.250.3410">
    <property type="entry name" value="DBF zinc finger"/>
    <property type="match status" value="1"/>
</dbReference>
<feature type="region of interest" description="Disordered" evidence="5">
    <location>
        <begin position="501"/>
        <end position="546"/>
    </location>
</feature>
<dbReference type="GO" id="GO:0031431">
    <property type="term" value="C:Dbf4-dependent protein kinase complex"/>
    <property type="evidence" value="ECO:0007669"/>
    <property type="project" value="TreeGrafter"/>
</dbReference>
<evidence type="ECO:0000313" key="7">
    <source>
        <dbReference type="EMBL" id="KIW04217.1"/>
    </source>
</evidence>
<proteinExistence type="predicted"/>
<feature type="compositionally biased region" description="Polar residues" evidence="5">
    <location>
        <begin position="176"/>
        <end position="185"/>
    </location>
</feature>
<organism evidence="7 8">
    <name type="scientific">Verruconis gallopava</name>
    <dbReference type="NCBI Taxonomy" id="253628"/>
    <lineage>
        <taxon>Eukaryota</taxon>
        <taxon>Fungi</taxon>
        <taxon>Dikarya</taxon>
        <taxon>Ascomycota</taxon>
        <taxon>Pezizomycotina</taxon>
        <taxon>Dothideomycetes</taxon>
        <taxon>Pleosporomycetidae</taxon>
        <taxon>Venturiales</taxon>
        <taxon>Sympoventuriaceae</taxon>
        <taxon>Verruconis</taxon>
    </lineage>
</organism>
<dbReference type="Pfam" id="PF08630">
    <property type="entry name" value="Dfp1_Him1_M"/>
    <property type="match status" value="1"/>
</dbReference>
<dbReference type="EMBL" id="KN847541">
    <property type="protein sequence ID" value="KIW04217.1"/>
    <property type="molecule type" value="Genomic_DNA"/>
</dbReference>
<feature type="compositionally biased region" description="Basic and acidic residues" evidence="5">
    <location>
        <begin position="342"/>
        <end position="378"/>
    </location>
</feature>
<evidence type="ECO:0000256" key="2">
    <source>
        <dbReference type="ARBA" id="ARBA00022771"/>
    </source>
</evidence>
<dbReference type="Pfam" id="PF07535">
    <property type="entry name" value="zf-DBF"/>
    <property type="match status" value="1"/>
</dbReference>
<name>A0A0D1YU60_9PEZI</name>
<dbReference type="GO" id="GO:0010571">
    <property type="term" value="P:positive regulation of nuclear cell cycle DNA replication"/>
    <property type="evidence" value="ECO:0007669"/>
    <property type="project" value="TreeGrafter"/>
</dbReference>
<dbReference type="InterPro" id="IPR036420">
    <property type="entry name" value="BRCT_dom_sf"/>
</dbReference>
<dbReference type="SMART" id="SM00586">
    <property type="entry name" value="ZnF_DBF"/>
    <property type="match status" value="1"/>
</dbReference>
<dbReference type="InterPro" id="IPR051590">
    <property type="entry name" value="Replication_Regulatory_Kinase"/>
</dbReference>
<feature type="region of interest" description="Disordered" evidence="5">
    <location>
        <begin position="317"/>
        <end position="418"/>
    </location>
</feature>
<dbReference type="InterPro" id="IPR013939">
    <property type="entry name" value="Regulatory_Dfp1/Him1"/>
</dbReference>
<keyword evidence="1" id="KW-0479">Metal-binding</keyword>
<dbReference type="InterPro" id="IPR038545">
    <property type="entry name" value="Znf_DBF_sf"/>
</dbReference>
<dbReference type="Gene3D" id="3.40.50.10190">
    <property type="entry name" value="BRCT domain"/>
    <property type="match status" value="1"/>
</dbReference>
<dbReference type="GO" id="GO:1901987">
    <property type="term" value="P:regulation of cell cycle phase transition"/>
    <property type="evidence" value="ECO:0007669"/>
    <property type="project" value="TreeGrafter"/>
</dbReference>
<dbReference type="Proteomes" id="UP000053259">
    <property type="component" value="Unassembled WGS sequence"/>
</dbReference>
<dbReference type="RefSeq" id="XP_016214086.1">
    <property type="nucleotide sequence ID" value="XM_016357884.1"/>
</dbReference>
<dbReference type="AlphaFoldDB" id="A0A0D1YU60"/>
<dbReference type="OrthoDB" id="21380at2759"/>
<evidence type="ECO:0000259" key="6">
    <source>
        <dbReference type="PROSITE" id="PS51265"/>
    </source>
</evidence>
<feature type="region of interest" description="Disordered" evidence="5">
    <location>
        <begin position="176"/>
        <end position="196"/>
    </location>
</feature>
<dbReference type="PANTHER" id="PTHR15375">
    <property type="entry name" value="ACTIVATOR OF S-PHASE KINASE-RELATED"/>
    <property type="match status" value="1"/>
</dbReference>
<feature type="region of interest" description="Disordered" evidence="5">
    <location>
        <begin position="1"/>
        <end position="63"/>
    </location>
</feature>
<gene>
    <name evidence="7" type="ORF">PV09_04525</name>
</gene>
<dbReference type="PANTHER" id="PTHR15375:SF26">
    <property type="entry name" value="PROTEIN CHIFFON"/>
    <property type="match status" value="1"/>
</dbReference>
<dbReference type="GO" id="GO:0008270">
    <property type="term" value="F:zinc ion binding"/>
    <property type="evidence" value="ECO:0007669"/>
    <property type="project" value="UniProtKB-KW"/>
</dbReference>
<keyword evidence="8" id="KW-1185">Reference proteome</keyword>
<accession>A0A0D1YU60</accession>
<feature type="compositionally biased region" description="Pro residues" evidence="5">
    <location>
        <begin position="1"/>
        <end position="10"/>
    </location>
</feature>
<evidence type="ECO:0000256" key="1">
    <source>
        <dbReference type="ARBA" id="ARBA00022723"/>
    </source>
</evidence>
<dbReference type="STRING" id="253628.A0A0D1YU60"/>
<feature type="region of interest" description="Disordered" evidence="5">
    <location>
        <begin position="81"/>
        <end position="102"/>
    </location>
</feature>
<dbReference type="InterPro" id="IPR055116">
    <property type="entry name" value="DBF4_BRCT"/>
</dbReference>
<dbReference type="GeneID" id="27312498"/>
<dbReference type="InterPro" id="IPR006572">
    <property type="entry name" value="Znf_DBF"/>
</dbReference>